<evidence type="ECO:0000313" key="8">
    <source>
        <dbReference type="Proteomes" id="UP000232688"/>
    </source>
</evidence>
<keyword evidence="5 6" id="KW-0206">Cytoskeleton</keyword>
<organism evidence="7 8">
    <name type="scientific">Rhizophagus irregularis</name>
    <dbReference type="NCBI Taxonomy" id="588596"/>
    <lineage>
        <taxon>Eukaryota</taxon>
        <taxon>Fungi</taxon>
        <taxon>Fungi incertae sedis</taxon>
        <taxon>Mucoromycota</taxon>
        <taxon>Glomeromycotina</taxon>
        <taxon>Glomeromycetes</taxon>
        <taxon>Glomerales</taxon>
        <taxon>Glomeraceae</taxon>
        <taxon>Rhizophagus</taxon>
    </lineage>
</organism>
<comment type="function">
    <text evidence="6">Functions as actin-binding component of the Arp2/3 complex which is involved in regulation of actin polymerization and together with an activating nucleation-promoting factor (NPF) mediates the formation of branched actin networks.</text>
</comment>
<evidence type="ECO:0000256" key="4">
    <source>
        <dbReference type="ARBA" id="ARBA00023203"/>
    </source>
</evidence>
<keyword evidence="3 6" id="KW-0963">Cytoplasm</keyword>
<dbReference type="EMBL" id="LLXH01001760">
    <property type="protein sequence ID" value="PKC57662.1"/>
    <property type="molecule type" value="Genomic_DNA"/>
</dbReference>
<evidence type="ECO:0000256" key="2">
    <source>
        <dbReference type="ARBA" id="ARBA00007192"/>
    </source>
</evidence>
<dbReference type="GO" id="GO:0034314">
    <property type="term" value="P:Arp2/3 complex-mediated actin nucleation"/>
    <property type="evidence" value="ECO:0007669"/>
    <property type="project" value="InterPro"/>
</dbReference>
<dbReference type="SUPFAM" id="SSF69645">
    <property type="entry name" value="Arp2/3 complex subunits"/>
    <property type="match status" value="1"/>
</dbReference>
<dbReference type="Pfam" id="PF04045">
    <property type="entry name" value="P34-Arc"/>
    <property type="match status" value="1"/>
</dbReference>
<dbReference type="InterPro" id="IPR034666">
    <property type="entry name" value="ARPC2/4"/>
</dbReference>
<proteinExistence type="inferred from homology"/>
<keyword evidence="4 6" id="KW-0009">Actin-binding</keyword>
<evidence type="ECO:0000256" key="3">
    <source>
        <dbReference type="ARBA" id="ARBA00022490"/>
    </source>
</evidence>
<dbReference type="OrthoDB" id="148331at2759"/>
<comment type="subcellular location">
    <subcellularLocation>
        <location evidence="1 6">Cytoplasm</location>
        <location evidence="1 6">Cytoskeleton</location>
    </subcellularLocation>
</comment>
<evidence type="ECO:0000256" key="1">
    <source>
        <dbReference type="ARBA" id="ARBA00004245"/>
    </source>
</evidence>
<gene>
    <name evidence="7" type="ORF">RhiirA1_497644</name>
</gene>
<dbReference type="VEuPathDB" id="FungiDB:FUN_016759"/>
<name>A0A2I1F6C5_9GLOM</name>
<accession>A0A2I1F6C5</accession>
<feature type="non-terminal residue" evidence="7">
    <location>
        <position position="69"/>
    </location>
</feature>
<dbReference type="VEuPathDB" id="FungiDB:RhiirA1_497644"/>
<comment type="subunit">
    <text evidence="6">Component of the Arp2/3 complex.</text>
</comment>
<dbReference type="InterPro" id="IPR007188">
    <property type="entry name" value="ARPC2"/>
</dbReference>
<dbReference type="Proteomes" id="UP000232688">
    <property type="component" value="Unassembled WGS sequence"/>
</dbReference>
<evidence type="ECO:0000313" key="7">
    <source>
        <dbReference type="EMBL" id="PKC57662.1"/>
    </source>
</evidence>
<reference evidence="7 8" key="1">
    <citation type="submission" date="2017-10" db="EMBL/GenBank/DDBJ databases">
        <title>Extensive intraspecific genome diversity in a model arbuscular mycorrhizal fungus.</title>
        <authorList>
            <person name="Chen E.C.H."/>
            <person name="Morin E."/>
            <person name="Baudet D."/>
            <person name="Noel J."/>
            <person name="Ndikumana S."/>
            <person name="Charron P."/>
            <person name="St-Onge C."/>
            <person name="Giorgi J."/>
            <person name="Grigoriev I.V."/>
            <person name="Roux C."/>
            <person name="Martin F.M."/>
            <person name="Corradi N."/>
        </authorList>
    </citation>
    <scope>NUCLEOTIDE SEQUENCE [LARGE SCALE GENOMIC DNA]</scope>
    <source>
        <strain evidence="7 8">A1</strain>
    </source>
</reference>
<protein>
    <recommendedName>
        <fullName evidence="6">Arp2/3 complex 34 kDa subunit</fullName>
    </recommendedName>
</protein>
<dbReference type="GO" id="GO:0005885">
    <property type="term" value="C:Arp2/3 protein complex"/>
    <property type="evidence" value="ECO:0007669"/>
    <property type="project" value="InterPro"/>
</dbReference>
<dbReference type="GO" id="GO:0030041">
    <property type="term" value="P:actin filament polymerization"/>
    <property type="evidence" value="ECO:0007669"/>
    <property type="project" value="InterPro"/>
</dbReference>
<comment type="caution">
    <text evidence="7">The sequence shown here is derived from an EMBL/GenBank/DDBJ whole genome shotgun (WGS) entry which is preliminary data.</text>
</comment>
<reference evidence="7 8" key="2">
    <citation type="submission" date="2017-10" db="EMBL/GenBank/DDBJ databases">
        <title>Genome analyses suggest a sexual origin of heterokaryosis in a supposedly ancient asexual fungus.</title>
        <authorList>
            <person name="Corradi N."/>
            <person name="Sedzielewska K."/>
            <person name="Noel J."/>
            <person name="Charron P."/>
            <person name="Farinelli L."/>
            <person name="Marton T."/>
            <person name="Kruger M."/>
            <person name="Pelin A."/>
            <person name="Brachmann A."/>
            <person name="Corradi N."/>
        </authorList>
    </citation>
    <scope>NUCLEOTIDE SEQUENCE [LARGE SCALE GENOMIC DNA]</scope>
    <source>
        <strain evidence="7 8">A1</strain>
    </source>
</reference>
<dbReference type="AlphaFoldDB" id="A0A2I1F6C5"/>
<evidence type="ECO:0000256" key="6">
    <source>
        <dbReference type="RuleBase" id="RU364015"/>
    </source>
</evidence>
<comment type="similarity">
    <text evidence="2 6">Belongs to the ARPC2 family.</text>
</comment>
<dbReference type="GO" id="GO:0003779">
    <property type="term" value="F:actin binding"/>
    <property type="evidence" value="ECO:0007669"/>
    <property type="project" value="UniProtKB-KW"/>
</dbReference>
<evidence type="ECO:0000256" key="5">
    <source>
        <dbReference type="ARBA" id="ARBA00023212"/>
    </source>
</evidence>
<dbReference type="Gene3D" id="3.30.1460.20">
    <property type="match status" value="1"/>
</dbReference>
<sequence>MHVVIQLFKMLHKYYTQARREIRYLQNTSKNEDIGYVTFVLFPRHFAEGVVREKTISQIQLFRNYLLSH</sequence>
<dbReference type="VEuPathDB" id="FungiDB:RhiirFUN_013559"/>